<reference evidence="11" key="1">
    <citation type="journal article" date="2017" name="Genome Biol.">
        <title>Comparative genomics reveals high biological diversity and specific adaptations in the industrially and medically important fungal genus Aspergillus.</title>
        <authorList>
            <person name="de Vries R.P."/>
            <person name="Riley R."/>
            <person name="Wiebenga A."/>
            <person name="Aguilar-Osorio G."/>
            <person name="Amillis S."/>
            <person name="Uchima C.A."/>
            <person name="Anderluh G."/>
            <person name="Asadollahi M."/>
            <person name="Askin M."/>
            <person name="Barry K."/>
            <person name="Battaglia E."/>
            <person name="Bayram O."/>
            <person name="Benocci T."/>
            <person name="Braus-Stromeyer S.A."/>
            <person name="Caldana C."/>
            <person name="Canovas D."/>
            <person name="Cerqueira G.C."/>
            <person name="Chen F."/>
            <person name="Chen W."/>
            <person name="Choi C."/>
            <person name="Clum A."/>
            <person name="Dos Santos R.A."/>
            <person name="Damasio A.R."/>
            <person name="Diallinas G."/>
            <person name="Emri T."/>
            <person name="Fekete E."/>
            <person name="Flipphi M."/>
            <person name="Freyberg S."/>
            <person name="Gallo A."/>
            <person name="Gournas C."/>
            <person name="Habgood R."/>
            <person name="Hainaut M."/>
            <person name="Harispe M.L."/>
            <person name="Henrissat B."/>
            <person name="Hilden K.S."/>
            <person name="Hope R."/>
            <person name="Hossain A."/>
            <person name="Karabika E."/>
            <person name="Karaffa L."/>
            <person name="Karanyi Z."/>
            <person name="Krasevec N."/>
            <person name="Kuo A."/>
            <person name="Kusch H."/>
            <person name="LaButti K."/>
            <person name="Lagendijk E.L."/>
            <person name="Lapidus A."/>
            <person name="Levasseur A."/>
            <person name="Lindquist E."/>
            <person name="Lipzen A."/>
            <person name="Logrieco A.F."/>
            <person name="MacCabe A."/>
            <person name="Maekelae M.R."/>
            <person name="Malavazi I."/>
            <person name="Melin P."/>
            <person name="Meyer V."/>
            <person name="Mielnichuk N."/>
            <person name="Miskei M."/>
            <person name="Molnar A.P."/>
            <person name="Mule G."/>
            <person name="Ngan C.Y."/>
            <person name="Orejas M."/>
            <person name="Orosz E."/>
            <person name="Ouedraogo J.P."/>
            <person name="Overkamp K.M."/>
            <person name="Park H.-S."/>
            <person name="Perrone G."/>
            <person name="Piumi F."/>
            <person name="Punt P.J."/>
            <person name="Ram A.F."/>
            <person name="Ramon A."/>
            <person name="Rauscher S."/>
            <person name="Record E."/>
            <person name="Riano-Pachon D.M."/>
            <person name="Robert V."/>
            <person name="Roehrig J."/>
            <person name="Ruller R."/>
            <person name="Salamov A."/>
            <person name="Salih N.S."/>
            <person name="Samson R.A."/>
            <person name="Sandor E."/>
            <person name="Sanguinetti M."/>
            <person name="Schuetze T."/>
            <person name="Sepcic K."/>
            <person name="Shelest E."/>
            <person name="Sherlock G."/>
            <person name="Sophianopoulou V."/>
            <person name="Squina F.M."/>
            <person name="Sun H."/>
            <person name="Susca A."/>
            <person name="Todd R.B."/>
            <person name="Tsang A."/>
            <person name="Unkles S.E."/>
            <person name="van de Wiele N."/>
            <person name="van Rossen-Uffink D."/>
            <person name="Oliveira J.V."/>
            <person name="Vesth T.C."/>
            <person name="Visser J."/>
            <person name="Yu J.-H."/>
            <person name="Zhou M."/>
            <person name="Andersen M.R."/>
            <person name="Archer D.B."/>
            <person name="Baker S.E."/>
            <person name="Benoit I."/>
            <person name="Brakhage A.A."/>
            <person name="Braus G.H."/>
            <person name="Fischer R."/>
            <person name="Frisvad J.C."/>
            <person name="Goldman G.H."/>
            <person name="Houbraken J."/>
            <person name="Oakley B."/>
            <person name="Pocsi I."/>
            <person name="Scazzocchio C."/>
            <person name="Seiboth B."/>
            <person name="vanKuyk P.A."/>
            <person name="Wortman J."/>
            <person name="Dyer P.S."/>
            <person name="Grigoriev I.V."/>
        </authorList>
    </citation>
    <scope>NUCLEOTIDE SEQUENCE [LARGE SCALE GENOMIC DNA]</scope>
    <source>
        <strain evidence="11">DTO 134E9</strain>
    </source>
</reference>
<gene>
    <name evidence="10" type="ORF">ASPWEDRAFT_123063</name>
</gene>
<feature type="transmembrane region" description="Helical" evidence="8">
    <location>
        <begin position="327"/>
        <end position="349"/>
    </location>
</feature>
<dbReference type="InterPro" id="IPR020846">
    <property type="entry name" value="MFS_dom"/>
</dbReference>
<keyword evidence="5 8" id="KW-1133">Transmembrane helix</keyword>
<dbReference type="RefSeq" id="XP_040693970.1">
    <property type="nucleotide sequence ID" value="XM_040829172.1"/>
</dbReference>
<keyword evidence="3" id="KW-0813">Transport</keyword>
<feature type="compositionally biased region" description="Basic and acidic residues" evidence="7">
    <location>
        <begin position="36"/>
        <end position="64"/>
    </location>
</feature>
<dbReference type="Proteomes" id="UP000184383">
    <property type="component" value="Unassembled WGS sequence"/>
</dbReference>
<organism evidence="10 11">
    <name type="scientific">Aspergillus wentii DTO 134E9</name>
    <dbReference type="NCBI Taxonomy" id="1073089"/>
    <lineage>
        <taxon>Eukaryota</taxon>
        <taxon>Fungi</taxon>
        <taxon>Dikarya</taxon>
        <taxon>Ascomycota</taxon>
        <taxon>Pezizomycotina</taxon>
        <taxon>Eurotiomycetes</taxon>
        <taxon>Eurotiomycetidae</taxon>
        <taxon>Eurotiales</taxon>
        <taxon>Aspergillaceae</taxon>
        <taxon>Aspergillus</taxon>
        <taxon>Aspergillus subgen. Cremei</taxon>
    </lineage>
</organism>
<accession>A0A1L9RZJ4</accession>
<dbReference type="GO" id="GO:0016020">
    <property type="term" value="C:membrane"/>
    <property type="evidence" value="ECO:0007669"/>
    <property type="project" value="UniProtKB-SubCell"/>
</dbReference>
<evidence type="ECO:0000256" key="6">
    <source>
        <dbReference type="ARBA" id="ARBA00023136"/>
    </source>
</evidence>
<feature type="transmembrane region" description="Helical" evidence="8">
    <location>
        <begin position="159"/>
        <end position="178"/>
    </location>
</feature>
<dbReference type="Pfam" id="PF07690">
    <property type="entry name" value="MFS_1"/>
    <property type="match status" value="1"/>
</dbReference>
<dbReference type="OrthoDB" id="5667at2759"/>
<comment type="similarity">
    <text evidence="2">Belongs to the major facilitator superfamily. Monocarboxylate porter (TC 2.A.1.13) family.</text>
</comment>
<dbReference type="PANTHER" id="PTHR11360">
    <property type="entry name" value="MONOCARBOXYLATE TRANSPORTER"/>
    <property type="match status" value="1"/>
</dbReference>
<evidence type="ECO:0000259" key="9">
    <source>
        <dbReference type="PROSITE" id="PS50850"/>
    </source>
</evidence>
<feature type="compositionally biased region" description="Polar residues" evidence="7">
    <location>
        <begin position="22"/>
        <end position="33"/>
    </location>
</feature>
<keyword evidence="4 8" id="KW-0812">Transmembrane</keyword>
<evidence type="ECO:0000256" key="2">
    <source>
        <dbReference type="ARBA" id="ARBA00006727"/>
    </source>
</evidence>
<feature type="transmembrane region" description="Helical" evidence="8">
    <location>
        <begin position="383"/>
        <end position="406"/>
    </location>
</feature>
<evidence type="ECO:0000313" key="10">
    <source>
        <dbReference type="EMBL" id="OJJ40294.1"/>
    </source>
</evidence>
<comment type="subcellular location">
    <subcellularLocation>
        <location evidence="1">Membrane</location>
        <topology evidence="1">Multi-pass membrane protein</topology>
    </subcellularLocation>
</comment>
<feature type="region of interest" description="Disordered" evidence="7">
    <location>
        <begin position="1"/>
        <end position="86"/>
    </location>
</feature>
<feature type="transmembrane region" description="Helical" evidence="8">
    <location>
        <begin position="451"/>
        <end position="473"/>
    </location>
</feature>
<evidence type="ECO:0000313" key="11">
    <source>
        <dbReference type="Proteomes" id="UP000184383"/>
    </source>
</evidence>
<dbReference type="SUPFAM" id="SSF103473">
    <property type="entry name" value="MFS general substrate transporter"/>
    <property type="match status" value="1"/>
</dbReference>
<feature type="transmembrane region" description="Helical" evidence="8">
    <location>
        <begin position="216"/>
        <end position="236"/>
    </location>
</feature>
<evidence type="ECO:0000256" key="5">
    <source>
        <dbReference type="ARBA" id="ARBA00022989"/>
    </source>
</evidence>
<feature type="transmembrane region" description="Helical" evidence="8">
    <location>
        <begin position="248"/>
        <end position="268"/>
    </location>
</feature>
<dbReference type="InterPro" id="IPR050327">
    <property type="entry name" value="Proton-linked_MCT"/>
</dbReference>
<protein>
    <recommendedName>
        <fullName evidence="9">Major facilitator superfamily (MFS) profile domain-containing protein</fullName>
    </recommendedName>
</protein>
<sequence length="482" mass="52513">MAIQDGDSDASRDILDPHHWLSTDTTPALSLNPNFKPDKDQLSEDHSLSETTEKCGDDRIDGNPEKSIAGHSNKPEKHENTPPDGGHQAWLTVAGGFCANLVSFGWINCIGVFQAYYETHQLKSYSTSTVTWITSLETFMMFFGGPLVGTLFDNFGPRWILLAGTLLHVFGLMMASISSEYYQFILAQGICSPLGTSVLYHVSINCASTWFHRRRALALGIIASGSSLGGVFLPIMVNRLIPRVGFGWTMRICAFLILFLLVISNLTMQSRLTHSPKPFNILGYIRPLKEVRFALITAGAFFFVWGIFLPYTFIITQAERYGMSHDLASYLISIMNATSIFGRIILAALADIFGRFNMMIFATALSAILVIALWLPSRSDGTAIAFSALYGLVSGAAVSLAPALVAQISDLREIGVRSGTFFAVASLGALTGPPIAGALIPDVLHSSYWKMQVFCAVVMFTGAAFFAFARGYVGGFGLTKKI</sequence>
<evidence type="ECO:0000256" key="7">
    <source>
        <dbReference type="SAM" id="MobiDB-lite"/>
    </source>
</evidence>
<feature type="transmembrane region" description="Helical" evidence="8">
    <location>
        <begin position="97"/>
        <end position="117"/>
    </location>
</feature>
<feature type="transmembrane region" description="Helical" evidence="8">
    <location>
        <begin position="418"/>
        <end position="439"/>
    </location>
</feature>
<dbReference type="GeneID" id="63745020"/>
<name>A0A1L9RZJ4_ASPWE</name>
<dbReference type="InterPro" id="IPR036259">
    <property type="entry name" value="MFS_trans_sf"/>
</dbReference>
<dbReference type="AlphaFoldDB" id="A0A1L9RZJ4"/>
<feature type="compositionally biased region" description="Basic and acidic residues" evidence="7">
    <location>
        <begin position="9"/>
        <end position="21"/>
    </location>
</feature>
<dbReference type="InterPro" id="IPR011701">
    <property type="entry name" value="MFS"/>
</dbReference>
<dbReference type="GO" id="GO:0022857">
    <property type="term" value="F:transmembrane transporter activity"/>
    <property type="evidence" value="ECO:0007669"/>
    <property type="project" value="InterPro"/>
</dbReference>
<dbReference type="PROSITE" id="PS50850">
    <property type="entry name" value="MFS"/>
    <property type="match status" value="1"/>
</dbReference>
<keyword evidence="11" id="KW-1185">Reference proteome</keyword>
<evidence type="ECO:0000256" key="8">
    <source>
        <dbReference type="SAM" id="Phobius"/>
    </source>
</evidence>
<feature type="domain" description="Major facilitator superfamily (MFS) profile" evidence="9">
    <location>
        <begin position="292"/>
        <end position="482"/>
    </location>
</feature>
<dbReference type="CDD" id="cd17352">
    <property type="entry name" value="MFS_MCT_SLC16"/>
    <property type="match status" value="1"/>
</dbReference>
<feature type="transmembrane region" description="Helical" evidence="8">
    <location>
        <begin position="293"/>
        <end position="315"/>
    </location>
</feature>
<dbReference type="Gene3D" id="1.20.1250.20">
    <property type="entry name" value="MFS general substrate transporter like domains"/>
    <property type="match status" value="2"/>
</dbReference>
<feature type="transmembrane region" description="Helical" evidence="8">
    <location>
        <begin position="356"/>
        <end position="377"/>
    </location>
</feature>
<evidence type="ECO:0000256" key="1">
    <source>
        <dbReference type="ARBA" id="ARBA00004141"/>
    </source>
</evidence>
<evidence type="ECO:0000256" key="3">
    <source>
        <dbReference type="ARBA" id="ARBA00022448"/>
    </source>
</evidence>
<keyword evidence="6 8" id="KW-0472">Membrane</keyword>
<feature type="transmembrane region" description="Helical" evidence="8">
    <location>
        <begin position="129"/>
        <end position="152"/>
    </location>
</feature>
<evidence type="ECO:0000256" key="4">
    <source>
        <dbReference type="ARBA" id="ARBA00022692"/>
    </source>
</evidence>
<dbReference type="PANTHER" id="PTHR11360:SF224">
    <property type="entry name" value="MAJOR FACILITATOR SUPERFAMILY (MFS) PROFILE DOMAIN-CONTAINING PROTEIN-RELATED"/>
    <property type="match status" value="1"/>
</dbReference>
<dbReference type="VEuPathDB" id="FungiDB:ASPWEDRAFT_123063"/>
<proteinExistence type="inferred from homology"/>
<dbReference type="EMBL" id="KV878209">
    <property type="protein sequence ID" value="OJJ40294.1"/>
    <property type="molecule type" value="Genomic_DNA"/>
</dbReference>
<feature type="transmembrane region" description="Helical" evidence="8">
    <location>
        <begin position="184"/>
        <end position="204"/>
    </location>
</feature>